<dbReference type="RefSeq" id="WP_075325255.1">
    <property type="nucleotide sequence ID" value="NZ_FOOH01000012.1"/>
</dbReference>
<reference evidence="3" key="1">
    <citation type="submission" date="2016-10" db="EMBL/GenBank/DDBJ databases">
        <authorList>
            <person name="Varghese N."/>
            <person name="Submissions S."/>
        </authorList>
    </citation>
    <scope>NUCLEOTIDE SEQUENCE [LARGE SCALE GENOMIC DNA]</scope>
    <source>
        <strain evidence="3">DSM 23515</strain>
    </source>
</reference>
<evidence type="ECO:0000313" key="2">
    <source>
        <dbReference type="EMBL" id="SFF87814.1"/>
    </source>
</evidence>
<organism evidence="2 3">
    <name type="scientific">Salegentibacter agarivorans</name>
    <dbReference type="NCBI Taxonomy" id="345907"/>
    <lineage>
        <taxon>Bacteria</taxon>
        <taxon>Pseudomonadati</taxon>
        <taxon>Bacteroidota</taxon>
        <taxon>Flavobacteriia</taxon>
        <taxon>Flavobacteriales</taxon>
        <taxon>Flavobacteriaceae</taxon>
        <taxon>Salegentibacter</taxon>
    </lineage>
</organism>
<gene>
    <name evidence="2" type="ORF">SAMN04488033_11259</name>
</gene>
<evidence type="ECO:0000313" key="3">
    <source>
        <dbReference type="Proteomes" id="UP000199116"/>
    </source>
</evidence>
<keyword evidence="3" id="KW-1185">Reference proteome</keyword>
<dbReference type="PROSITE" id="PS51257">
    <property type="entry name" value="PROKAR_LIPOPROTEIN"/>
    <property type="match status" value="1"/>
</dbReference>
<evidence type="ECO:0000256" key="1">
    <source>
        <dbReference type="SAM" id="SignalP"/>
    </source>
</evidence>
<sequence>MKKTFLQFLAVILLLVSCSTDNNNPESSENPETEIEDTFNYLALRANGNLYEIGNKTGEVTAVGSISAMRGNLNMIPSTVTASAEKIFIYEHLFDPFHGRVLVMDKETRSVEVFALDFPVEIYGENAGLNSLDWDAAQGNLVGIVKDEMEYNNNNTSRVVRIDPETMALSYEGISFDHNITLSTSLLGNKLYALSSTTGELEDAELLEIDLSTKTLEPLEISDTELFMGNLANNGKDNFLFGLMPVRGSSLMGEMKAYKLNLTNNEFEALPEVGRFSGRHIARKSFYNKEFKEFAELIYKDNKNQLLQYNHQENELSVLELIGAGDFDTSVIIIDYVKVQ</sequence>
<dbReference type="EMBL" id="FOOH01000012">
    <property type="protein sequence ID" value="SFF87814.1"/>
    <property type="molecule type" value="Genomic_DNA"/>
</dbReference>
<feature type="signal peptide" evidence="1">
    <location>
        <begin position="1"/>
        <end position="23"/>
    </location>
</feature>
<keyword evidence="1" id="KW-0732">Signal</keyword>
<dbReference type="Proteomes" id="UP000199116">
    <property type="component" value="Unassembled WGS sequence"/>
</dbReference>
<feature type="chain" id="PRO_5011761759" description="TolB-like 6-blade propeller-like" evidence="1">
    <location>
        <begin position="24"/>
        <end position="340"/>
    </location>
</feature>
<dbReference type="SUPFAM" id="SSF63825">
    <property type="entry name" value="YWTD domain"/>
    <property type="match status" value="1"/>
</dbReference>
<protein>
    <recommendedName>
        <fullName evidence="4">TolB-like 6-blade propeller-like</fullName>
    </recommendedName>
</protein>
<dbReference type="AlphaFoldDB" id="A0A1I2M8J6"/>
<evidence type="ECO:0008006" key="4">
    <source>
        <dbReference type="Google" id="ProtNLM"/>
    </source>
</evidence>
<name>A0A1I2M8J6_9FLAO</name>
<proteinExistence type="predicted"/>
<accession>A0A1I2M8J6</accession>